<name>U2RNF1_LEIAQ</name>
<dbReference type="AlphaFoldDB" id="U2RNF1"/>
<dbReference type="InterPro" id="IPR055487">
    <property type="entry name" value="DUF7059"/>
</dbReference>
<comment type="caution">
    <text evidence="2">The sequence shown here is derived from an EMBL/GenBank/DDBJ whole genome shotgun (WGS) entry which is preliminary data.</text>
</comment>
<dbReference type="Pfam" id="PF23186">
    <property type="entry name" value="DUF7059"/>
    <property type="match status" value="1"/>
</dbReference>
<feature type="domain" description="DUF7059" evidence="1">
    <location>
        <begin position="21"/>
        <end position="54"/>
    </location>
</feature>
<sequence>MSSPADRAASIAALRSDLTGAGFTVSALTDLWGEEAAEALHRGQRVPAERALGRR</sequence>
<protein>
    <recommendedName>
        <fullName evidence="1">DUF7059 domain-containing protein</fullName>
    </recommendedName>
</protein>
<proteinExistence type="predicted"/>
<dbReference type="EMBL" id="AWVQ01000527">
    <property type="protein sequence ID" value="ERK70094.1"/>
    <property type="molecule type" value="Genomic_DNA"/>
</dbReference>
<dbReference type="Proteomes" id="UP000016605">
    <property type="component" value="Unassembled WGS sequence"/>
</dbReference>
<dbReference type="HOGENOM" id="CLU_3037013_0_0_11"/>
<gene>
    <name evidence="2" type="ORF">N136_03568</name>
</gene>
<evidence type="ECO:0000259" key="1">
    <source>
        <dbReference type="Pfam" id="PF23186"/>
    </source>
</evidence>
<accession>U2RNF1</accession>
<reference evidence="2 3" key="1">
    <citation type="submission" date="2013-08" db="EMBL/GenBank/DDBJ databases">
        <authorList>
            <person name="Weinstock G."/>
            <person name="Sodergren E."/>
            <person name="Wylie T."/>
            <person name="Fulton L."/>
            <person name="Fulton R."/>
            <person name="Fronick C."/>
            <person name="O'Laughlin M."/>
            <person name="Godfrey J."/>
            <person name="Miner T."/>
            <person name="Herter B."/>
            <person name="Appelbaum E."/>
            <person name="Cordes M."/>
            <person name="Lek S."/>
            <person name="Wollam A."/>
            <person name="Pepin K.H."/>
            <person name="Palsikar V.B."/>
            <person name="Mitreva M."/>
            <person name="Wilson R.K."/>
        </authorList>
    </citation>
    <scope>NUCLEOTIDE SEQUENCE [LARGE SCALE GENOMIC DNA]</scope>
    <source>
        <strain evidence="2 3">ATCC 14665</strain>
    </source>
</reference>
<evidence type="ECO:0000313" key="2">
    <source>
        <dbReference type="EMBL" id="ERK70094.1"/>
    </source>
</evidence>
<organism evidence="2 3">
    <name type="scientific">Leifsonia aquatica ATCC 14665</name>
    <dbReference type="NCBI Taxonomy" id="1358026"/>
    <lineage>
        <taxon>Bacteria</taxon>
        <taxon>Bacillati</taxon>
        <taxon>Actinomycetota</taxon>
        <taxon>Actinomycetes</taxon>
        <taxon>Micrococcales</taxon>
        <taxon>Microbacteriaceae</taxon>
        <taxon>Leifsonia</taxon>
    </lineage>
</organism>
<evidence type="ECO:0000313" key="3">
    <source>
        <dbReference type="Proteomes" id="UP000016605"/>
    </source>
</evidence>
<feature type="non-terminal residue" evidence="2">
    <location>
        <position position="55"/>
    </location>
</feature>